<organism evidence="20 21">
    <name type="scientific">Streptomyces xinghaiensis</name>
    <dbReference type="NCBI Taxonomy" id="1038928"/>
    <lineage>
        <taxon>Bacteria</taxon>
        <taxon>Bacillati</taxon>
        <taxon>Actinomycetota</taxon>
        <taxon>Actinomycetes</taxon>
        <taxon>Kitasatosporales</taxon>
        <taxon>Streptomycetaceae</taxon>
        <taxon>Streptomyces</taxon>
    </lineage>
</organism>
<dbReference type="GO" id="GO:0042128">
    <property type="term" value="P:nitrate assimilation"/>
    <property type="evidence" value="ECO:0007669"/>
    <property type="project" value="UniProtKB-KW"/>
</dbReference>
<evidence type="ECO:0000256" key="13">
    <source>
        <dbReference type="ARBA" id="ARBA00023004"/>
    </source>
</evidence>
<protein>
    <recommendedName>
        <fullName evidence="18">Nitrate reductase alpha subunit</fullName>
        <ecNumber evidence="5">1.7.5.1</ecNumber>
    </recommendedName>
</protein>
<keyword evidence="7" id="KW-1003">Cell membrane</keyword>
<evidence type="ECO:0000256" key="1">
    <source>
        <dbReference type="ARBA" id="ARBA00001942"/>
    </source>
</evidence>
<evidence type="ECO:0000256" key="12">
    <source>
        <dbReference type="ARBA" id="ARBA00023002"/>
    </source>
</evidence>
<keyword evidence="21" id="KW-1185">Reference proteome</keyword>
<dbReference type="InterPro" id="IPR037943">
    <property type="entry name" value="MopB_CT_Nitrate-R-NarG-like"/>
</dbReference>
<dbReference type="InterPro" id="IPR006963">
    <property type="entry name" value="Mopterin_OxRdtase_4Fe-4S_dom"/>
</dbReference>
<evidence type="ECO:0000256" key="3">
    <source>
        <dbReference type="ARBA" id="ARBA00004202"/>
    </source>
</evidence>
<evidence type="ECO:0000313" key="20">
    <source>
        <dbReference type="EMBL" id="RKM90166.1"/>
    </source>
</evidence>
<evidence type="ECO:0000256" key="7">
    <source>
        <dbReference type="ARBA" id="ARBA00022475"/>
    </source>
</evidence>
<name>A0A3M8EQZ2_9ACTN</name>
<dbReference type="RefSeq" id="WP_043469418.1">
    <property type="nucleotide sequence ID" value="NZ_CP134822.1"/>
</dbReference>
<dbReference type="SUPFAM" id="SSF50692">
    <property type="entry name" value="ADC-like"/>
    <property type="match status" value="1"/>
</dbReference>
<dbReference type="GO" id="GO:0046872">
    <property type="term" value="F:metal ion binding"/>
    <property type="evidence" value="ECO:0007669"/>
    <property type="project" value="UniProtKB-KW"/>
</dbReference>
<dbReference type="FunFam" id="3.40.50.12440:FF:000001">
    <property type="entry name" value="Nitrate reductase subunit alpha"/>
    <property type="match status" value="1"/>
</dbReference>
<keyword evidence="11" id="KW-0249">Electron transport</keyword>
<keyword evidence="14" id="KW-0411">Iron-sulfur</keyword>
<keyword evidence="13" id="KW-0408">Iron</keyword>
<dbReference type="GO" id="GO:0051539">
    <property type="term" value="F:4 iron, 4 sulfur cluster binding"/>
    <property type="evidence" value="ECO:0007669"/>
    <property type="project" value="UniProtKB-KW"/>
</dbReference>
<evidence type="ECO:0000256" key="5">
    <source>
        <dbReference type="ARBA" id="ARBA00012500"/>
    </source>
</evidence>
<dbReference type="InterPro" id="IPR006468">
    <property type="entry name" value="NarG"/>
</dbReference>
<evidence type="ECO:0000256" key="17">
    <source>
        <dbReference type="ARBA" id="ARBA00048294"/>
    </source>
</evidence>
<dbReference type="InterPro" id="IPR006657">
    <property type="entry name" value="MoPterin_dinucl-bd_dom"/>
</dbReference>
<dbReference type="NCBIfam" id="TIGR01580">
    <property type="entry name" value="narG"/>
    <property type="match status" value="1"/>
</dbReference>
<dbReference type="GO" id="GO:0160182">
    <property type="term" value="F:nitrate reductase (quinone) activity"/>
    <property type="evidence" value="ECO:0007669"/>
    <property type="project" value="UniProtKB-EC"/>
</dbReference>
<evidence type="ECO:0000256" key="2">
    <source>
        <dbReference type="ARBA" id="ARBA00001966"/>
    </source>
</evidence>
<keyword evidence="6" id="KW-0813">Transport</keyword>
<evidence type="ECO:0000256" key="8">
    <source>
        <dbReference type="ARBA" id="ARBA00022485"/>
    </source>
</evidence>
<dbReference type="InterPro" id="IPR009010">
    <property type="entry name" value="Asp_de-COase-like_dom_sf"/>
</dbReference>
<keyword evidence="15" id="KW-0534">Nitrate assimilation</keyword>
<dbReference type="Proteomes" id="UP000028058">
    <property type="component" value="Unassembled WGS sequence"/>
</dbReference>
<comment type="similarity">
    <text evidence="4">Belongs to the prokaryotic molybdopterin-containing oxidoreductase family.</text>
</comment>
<comment type="catalytic activity">
    <reaction evidence="17">
        <text>nitrate + a quinol = a quinone + nitrite + H2O</text>
        <dbReference type="Rhea" id="RHEA:56144"/>
        <dbReference type="ChEBI" id="CHEBI:15377"/>
        <dbReference type="ChEBI" id="CHEBI:16301"/>
        <dbReference type="ChEBI" id="CHEBI:17632"/>
        <dbReference type="ChEBI" id="CHEBI:24646"/>
        <dbReference type="ChEBI" id="CHEBI:132124"/>
        <dbReference type="EC" id="1.7.5.1"/>
    </reaction>
</comment>
<keyword evidence="12 20" id="KW-0560">Oxidoreductase</keyword>
<evidence type="ECO:0000256" key="4">
    <source>
        <dbReference type="ARBA" id="ARBA00010312"/>
    </source>
</evidence>
<comment type="subcellular location">
    <subcellularLocation>
        <location evidence="3">Cell membrane</location>
        <topology evidence="3">Peripheral membrane protein</topology>
    </subcellularLocation>
</comment>
<accession>A0A3M8EQZ2</accession>
<dbReference type="CDD" id="cd02750">
    <property type="entry name" value="MopB_Nitrate-R-NarG-like"/>
    <property type="match status" value="1"/>
</dbReference>
<reference evidence="20 21" key="1">
    <citation type="journal article" date="2014" name="Genome Announc.">
        <title>Draft Genome Sequence of Streptomyces fradiae ATCC 19609, a Strain Highly Sensitive to Antibiotics.</title>
        <authorList>
            <person name="Bekker O.B."/>
            <person name="Klimina K.M."/>
            <person name="Vatlin A.A."/>
            <person name="Zakharevich N.V."/>
            <person name="Kasianov A.S."/>
            <person name="Danilenko V.N."/>
        </authorList>
    </citation>
    <scope>NUCLEOTIDE SEQUENCE [LARGE SCALE GENOMIC DNA]</scope>
    <source>
        <strain evidence="20 21">ATCC 19609</strain>
    </source>
</reference>
<dbReference type="OrthoDB" id="9759518at2"/>
<dbReference type="PROSITE" id="PS51669">
    <property type="entry name" value="4FE4S_MOW_BIS_MGD"/>
    <property type="match status" value="1"/>
</dbReference>
<dbReference type="PANTHER" id="PTHR43105">
    <property type="entry name" value="RESPIRATORY NITRATE REDUCTASE"/>
    <property type="match status" value="1"/>
</dbReference>
<comment type="cofactor">
    <cofactor evidence="2">
        <name>[4Fe-4S] cluster</name>
        <dbReference type="ChEBI" id="CHEBI:49883"/>
    </cofactor>
</comment>
<feature type="domain" description="4Fe-4S Mo/W bis-MGD-type" evidence="19">
    <location>
        <begin position="57"/>
        <end position="121"/>
    </location>
</feature>
<dbReference type="InterPro" id="IPR006656">
    <property type="entry name" value="Mopterin_OxRdtase"/>
</dbReference>
<dbReference type="GO" id="GO:0005886">
    <property type="term" value="C:plasma membrane"/>
    <property type="evidence" value="ECO:0007669"/>
    <property type="project" value="UniProtKB-SubCell"/>
</dbReference>
<dbReference type="PANTHER" id="PTHR43105:SF2">
    <property type="entry name" value="RESPIRATORY NITRATE REDUCTASE 2 ALPHA CHAIN"/>
    <property type="match status" value="1"/>
</dbReference>
<dbReference type="CDD" id="cd02776">
    <property type="entry name" value="MopB_CT_Nitrate-R-NarG-like"/>
    <property type="match status" value="1"/>
</dbReference>
<keyword evidence="10" id="KW-0479">Metal-binding</keyword>
<dbReference type="Pfam" id="PF01568">
    <property type="entry name" value="Molydop_binding"/>
    <property type="match status" value="1"/>
</dbReference>
<evidence type="ECO:0000256" key="6">
    <source>
        <dbReference type="ARBA" id="ARBA00022448"/>
    </source>
</evidence>
<proteinExistence type="inferred from homology"/>
<evidence type="ECO:0000259" key="19">
    <source>
        <dbReference type="PROSITE" id="PS51669"/>
    </source>
</evidence>
<dbReference type="Gene3D" id="3.40.50.12440">
    <property type="match status" value="1"/>
</dbReference>
<gene>
    <name evidence="20" type="ORF">SFRA_032080</name>
</gene>
<comment type="cofactor">
    <cofactor evidence="1">
        <name>Mo-bis(molybdopterin guanine dinucleotide)</name>
        <dbReference type="ChEBI" id="CHEBI:60539"/>
    </cofactor>
</comment>
<keyword evidence="9" id="KW-0500">Molybdenum</keyword>
<evidence type="ECO:0000256" key="16">
    <source>
        <dbReference type="ARBA" id="ARBA00023136"/>
    </source>
</evidence>
<dbReference type="AlphaFoldDB" id="A0A3M8EQZ2"/>
<evidence type="ECO:0000256" key="9">
    <source>
        <dbReference type="ARBA" id="ARBA00022505"/>
    </source>
</evidence>
<evidence type="ECO:0000256" key="14">
    <source>
        <dbReference type="ARBA" id="ARBA00023014"/>
    </source>
</evidence>
<dbReference type="GO" id="GO:0009325">
    <property type="term" value="C:nitrate reductase complex"/>
    <property type="evidence" value="ECO:0007669"/>
    <property type="project" value="InterPro"/>
</dbReference>
<keyword evidence="16" id="KW-0472">Membrane</keyword>
<dbReference type="SUPFAM" id="SSF53706">
    <property type="entry name" value="Formate dehydrogenase/DMSO reductase, domains 1-3"/>
    <property type="match status" value="1"/>
</dbReference>
<dbReference type="EC" id="1.7.5.1" evidence="5"/>
<evidence type="ECO:0000313" key="21">
    <source>
        <dbReference type="Proteomes" id="UP000028058"/>
    </source>
</evidence>
<evidence type="ECO:0000256" key="18">
    <source>
        <dbReference type="ARBA" id="ARBA00069751"/>
    </source>
</evidence>
<evidence type="ECO:0000256" key="10">
    <source>
        <dbReference type="ARBA" id="ARBA00022723"/>
    </source>
</evidence>
<dbReference type="EMBL" id="JNAD02000025">
    <property type="protein sequence ID" value="RKM90166.1"/>
    <property type="molecule type" value="Genomic_DNA"/>
</dbReference>
<dbReference type="InterPro" id="IPR050123">
    <property type="entry name" value="Prok_molybdopt-oxidoreductase"/>
</dbReference>
<evidence type="ECO:0000256" key="11">
    <source>
        <dbReference type="ARBA" id="ARBA00022982"/>
    </source>
</evidence>
<evidence type="ECO:0000256" key="15">
    <source>
        <dbReference type="ARBA" id="ARBA00023063"/>
    </source>
</evidence>
<keyword evidence="8" id="KW-0004">4Fe-4S</keyword>
<sequence>MANERTADPGGDAPGRNWPLSARRLLTRGEVSADGRAVYGENDPRWEDFYRGRWAHDKVVRSTHGVNCTGSCSWMVYVKEGLITWEHQATDYPSIGADCPEYEPRGCPRGASFSWYTYSPSRVRYPYVRGTLLTMWREARKRLGDPVAAWAEITGDPAKARAYKRARGKGGLVRADWDEVAELIAAAHVHTVKTYGPDRTAGFSPIPAMSMASFAAGTRFLSLIGGTLLSFYDWYADLPIASPQSFGDQTDVPEAADWWNAGYLVMWGSNIPVTRTPDAHFLTEVRYRGTKVVAVAPDYADNVKHADEWLAPHPGTDGALAMAMGHVVLKEFLVDREVPYFRDYLRRYTDAPFLITLREHGGSLVPDRFLTAADLGEGGEHPEFKTVLLDETTGEPVVPGGSLGFRWGEQGKGKWNLELGDTVPALTLQERAEDRVEVTLPRFDEGATEGGSSMVRGVPVRRVGGRLVTTVFDLMLAQYGVSREGLPGRWPTGYEDASEPYTPAWQETVTSVPAVQAARIAREFARNAERTEGRSMIAMGAGTNHWFHSDTIYRAFLALTTMTGCQGVNGGGWAHYVGQEKVRPVTGLQHLAFAFDWQRPTRHMAGTSYWYMNTDQWRYEAFGPEELSSPLGEGRFTGRAFADCLAQAVRMGWTPGHPAFGRNPLDLADEAKAAGRDVPAHVVDQLKSGELKFAAEDPDDPANFPRVLTVWRANLLGSSGKGNEYFLRHLLGADSAVRSAETPPEGRPKEVTWHEEAPEGKLDLMVSVDFRLTSTGLFSDVVLPAATWYEKDDLSSTDMHPFVHAFTPAISPPWQAKTDYDTFLAIADRFSELAKDHLGTRTDILAVPLTHDTPDELAQPGGIVRDWKTGACEPVPGRTMPKLVTVERDYGAVADKMRAVGPLLDTLGTTTKGVTVHPNREIDELRRRNGAVRGGAADGRPSLATASHMCEAILALSGTTNGRLATEGFRALEERTGTELAHLAAEREGERITFADTRSQPRAVMTSYEWSGSETGGRRYSPFTINVEQRKPWHTLTGRQHFFVDHDWMAELGEQLPVFRPPLDARRHYGDEHLGEDGRAEVTVRYLTPHSKWSIHSEYQDNAYMLALSRGGPVIWMSSADAERIGVRDNEWVEAYNRNGVVAARAVVSHRMPEGTVYMYHAQDRTVNVPKTEVSGKRGGTHNALTRLLLKPSHLIGGYAQFTYAFNYYGPTGNQRDEVTVIRRRAQQVDY</sequence>
<dbReference type="SMART" id="SM00926">
    <property type="entry name" value="Molybdop_Fe4S4"/>
    <property type="match status" value="1"/>
</dbReference>
<dbReference type="Pfam" id="PF00384">
    <property type="entry name" value="Molybdopterin"/>
    <property type="match status" value="1"/>
</dbReference>
<dbReference type="PROSITE" id="PS00551">
    <property type="entry name" value="MOLYBDOPTERIN_PROK_1"/>
    <property type="match status" value="1"/>
</dbReference>
<dbReference type="GO" id="GO:0043546">
    <property type="term" value="F:molybdopterin cofactor binding"/>
    <property type="evidence" value="ECO:0007669"/>
    <property type="project" value="InterPro"/>
</dbReference>
<dbReference type="InterPro" id="IPR027467">
    <property type="entry name" value="MopterinOxRdtase_cofactor_BS"/>
</dbReference>
<comment type="caution">
    <text evidence="20">The sequence shown here is derived from an EMBL/GenBank/DDBJ whole genome shotgun (WGS) entry which is preliminary data.</text>
</comment>